<gene>
    <name evidence="2" type="ORF">BE04_37730</name>
</gene>
<dbReference type="SUPFAM" id="SSF52540">
    <property type="entry name" value="P-loop containing nucleoside triphosphate hydrolases"/>
    <property type="match status" value="1"/>
</dbReference>
<dbReference type="InterPro" id="IPR045055">
    <property type="entry name" value="DNA2/NAM7-like"/>
</dbReference>
<dbReference type="InterPro" id="IPR047187">
    <property type="entry name" value="SF1_C_Upf1"/>
</dbReference>
<proteinExistence type="predicted"/>
<dbReference type="EMBL" id="JELX01004376">
    <property type="protein sequence ID" value="KYF48532.1"/>
    <property type="molecule type" value="Genomic_DNA"/>
</dbReference>
<dbReference type="CDD" id="cd18808">
    <property type="entry name" value="SF1_C_Upf1"/>
    <property type="match status" value="1"/>
</dbReference>
<dbReference type="InterPro" id="IPR041679">
    <property type="entry name" value="DNA2/NAM7-like_C"/>
</dbReference>
<sequence length="924" mass="102974">MLTKRIAHYAKSRGIELPLWEDARIGEGLAGTLRVATELRVWARPDVEARLGRLDLLVTRFNEGVPSVRVRPGDGGQHAVDEFARGAPRPTRCALELIVQGWVYTLVPGGDGFQLIDAQREDVAPGRLLRLIARFAVGRQPGSDVEGIMRLIAARLLTTRQVRRLISIERHNEEFLLPYQRYVEALRDRLARKPPPIPYAIASRAPLQLAVRDDADERTEGWPTAFSLPRAQVTLSRASGRPIRFEVAEVNEERNVLTLHGEDVDEDPVLGEGFAQIADAAGPLRRMLEALEALAAGRHEAHLRLLDALLRPRELPPLDIEDRAYERLGERTPDNDAQHRAVALALASPDLCLIDGPPGTGKTTVICEIVRHLVARGERVLLVAPTHVALDHVLQRIGDEAGIYALRLGWPETVDPAAHRFLVERRGDSLRDRLLRSLASALGGADPTDPVAAVQRTLRDDVADDEHIGDLLLLNANLVCATPLGIAMTPAFREPEPAFDVLIMDEASKATVTDMLVPATRAERWILVGDHLQLSPYADARELEAIVAQRAGRSGEQPDAAWIEDVAWRLQQLFEQRAHPDADVRQRLYRSLADAAFPEEPDEVIDHLAQVDEGRWRALARGEEHAPAGVLDVARFRARARLVAEMLELRDVAMRSAFELARGALGDSSRRVSLDAQHRMHPKLAEFSRQWVYAPRGLEYRSSPNTAGRGLLIPSLEEPAIWIDTAWADASERHEHPRDGTWQSGRYENRLEVDVAVEVVETCIRWAAQSHRASKEAGSSFQIGVVTFYLTQARLLRDALHSVFVPDSSGWRGRAQQRTAGGVPIDIHVSLVDRFQGQEKDIIVVSATRSNPMFRRGHVNNLNRLNVAVTRAHHKRIVIGDSSTLALRGDRERMPGDLLRELLVGSDHKRVWGRRLGRYRLGGR</sequence>
<feature type="domain" description="AAA+ ATPase" evidence="1">
    <location>
        <begin position="348"/>
        <end position="698"/>
    </location>
</feature>
<dbReference type="Pfam" id="PF13087">
    <property type="entry name" value="AAA_12"/>
    <property type="match status" value="1"/>
</dbReference>
<dbReference type="AlphaFoldDB" id="A0A150P0V7"/>
<dbReference type="Gene3D" id="3.40.50.300">
    <property type="entry name" value="P-loop containing nucleotide triphosphate hydrolases"/>
    <property type="match status" value="2"/>
</dbReference>
<dbReference type="SMART" id="SM00382">
    <property type="entry name" value="AAA"/>
    <property type="match status" value="1"/>
</dbReference>
<dbReference type="InterPro" id="IPR027417">
    <property type="entry name" value="P-loop_NTPase"/>
</dbReference>
<evidence type="ECO:0000313" key="3">
    <source>
        <dbReference type="Proteomes" id="UP000075604"/>
    </source>
</evidence>
<name>A0A150P0V7_SORCE</name>
<organism evidence="2 3">
    <name type="scientific">Sorangium cellulosum</name>
    <name type="common">Polyangium cellulosum</name>
    <dbReference type="NCBI Taxonomy" id="56"/>
    <lineage>
        <taxon>Bacteria</taxon>
        <taxon>Pseudomonadati</taxon>
        <taxon>Myxococcota</taxon>
        <taxon>Polyangia</taxon>
        <taxon>Polyangiales</taxon>
        <taxon>Polyangiaceae</taxon>
        <taxon>Sorangium</taxon>
    </lineage>
</organism>
<reference evidence="2 3" key="1">
    <citation type="submission" date="2014-02" db="EMBL/GenBank/DDBJ databases">
        <title>The small core and large imbalanced accessory genome model reveals a collaborative survival strategy of Sorangium cellulosum strains in nature.</title>
        <authorList>
            <person name="Han K."/>
            <person name="Peng R."/>
            <person name="Blom J."/>
            <person name="Li Y.-Z."/>
        </authorList>
    </citation>
    <scope>NUCLEOTIDE SEQUENCE [LARGE SCALE GENOMIC DNA]</scope>
    <source>
        <strain evidence="2 3">So0157-18</strain>
    </source>
</reference>
<accession>A0A150P0V7</accession>
<dbReference type="PANTHER" id="PTHR10887">
    <property type="entry name" value="DNA2/NAM7 HELICASE FAMILY"/>
    <property type="match status" value="1"/>
</dbReference>
<dbReference type="InterPro" id="IPR041677">
    <property type="entry name" value="DNA2/NAM7_AAA_11"/>
</dbReference>
<dbReference type="Proteomes" id="UP000075604">
    <property type="component" value="Unassembled WGS sequence"/>
</dbReference>
<evidence type="ECO:0000313" key="2">
    <source>
        <dbReference type="EMBL" id="KYF48532.1"/>
    </source>
</evidence>
<dbReference type="GO" id="GO:0004386">
    <property type="term" value="F:helicase activity"/>
    <property type="evidence" value="ECO:0007669"/>
    <property type="project" value="InterPro"/>
</dbReference>
<comment type="caution">
    <text evidence="2">The sequence shown here is derived from an EMBL/GenBank/DDBJ whole genome shotgun (WGS) entry which is preliminary data.</text>
</comment>
<dbReference type="PANTHER" id="PTHR10887:SF495">
    <property type="entry name" value="HELICASE SENATAXIN ISOFORM X1-RELATED"/>
    <property type="match status" value="1"/>
</dbReference>
<dbReference type="InterPro" id="IPR003593">
    <property type="entry name" value="AAA+_ATPase"/>
</dbReference>
<protein>
    <recommendedName>
        <fullName evidence="1">AAA+ ATPase domain-containing protein</fullName>
    </recommendedName>
</protein>
<evidence type="ECO:0000259" key="1">
    <source>
        <dbReference type="SMART" id="SM00382"/>
    </source>
</evidence>
<dbReference type="Pfam" id="PF13086">
    <property type="entry name" value="AAA_11"/>
    <property type="match status" value="2"/>
</dbReference>